<dbReference type="InterPro" id="IPR050471">
    <property type="entry name" value="AB_hydrolase"/>
</dbReference>
<dbReference type="RefSeq" id="XP_040875019.1">
    <property type="nucleotide sequence ID" value="XM_041028937.1"/>
</dbReference>
<dbReference type="GO" id="GO:0046503">
    <property type="term" value="P:glycerolipid catabolic process"/>
    <property type="evidence" value="ECO:0007669"/>
    <property type="project" value="TreeGrafter"/>
</dbReference>
<dbReference type="PANTHER" id="PTHR43433:SF5">
    <property type="entry name" value="AB HYDROLASE-1 DOMAIN-CONTAINING PROTEIN"/>
    <property type="match status" value="1"/>
</dbReference>
<evidence type="ECO:0000313" key="3">
    <source>
        <dbReference type="Proteomes" id="UP000030672"/>
    </source>
</evidence>
<dbReference type="Gene3D" id="3.40.50.1820">
    <property type="entry name" value="alpha/beta hydrolase"/>
    <property type="match status" value="1"/>
</dbReference>
<dbReference type="Proteomes" id="UP000030672">
    <property type="component" value="Unassembled WGS sequence"/>
</dbReference>
<dbReference type="STRING" id="1043003.A0A074W617"/>
<organism evidence="2 3">
    <name type="scientific">Aureobasidium melanogenum (strain CBS 110374)</name>
    <name type="common">Aureobasidium pullulans var. melanogenum</name>
    <dbReference type="NCBI Taxonomy" id="1043003"/>
    <lineage>
        <taxon>Eukaryota</taxon>
        <taxon>Fungi</taxon>
        <taxon>Dikarya</taxon>
        <taxon>Ascomycota</taxon>
        <taxon>Pezizomycotina</taxon>
        <taxon>Dothideomycetes</taxon>
        <taxon>Dothideomycetidae</taxon>
        <taxon>Dothideales</taxon>
        <taxon>Saccotheciaceae</taxon>
        <taxon>Aureobasidium</taxon>
    </lineage>
</organism>
<dbReference type="InterPro" id="IPR000073">
    <property type="entry name" value="AB_hydrolase_1"/>
</dbReference>
<evidence type="ECO:0000313" key="2">
    <source>
        <dbReference type="EMBL" id="KEQ57996.1"/>
    </source>
</evidence>
<proteinExistence type="predicted"/>
<accession>A0A074W617</accession>
<dbReference type="GeneID" id="63922310"/>
<keyword evidence="2" id="KW-0378">Hydrolase</keyword>
<gene>
    <name evidence="2" type="ORF">M437DRAFT_88979</name>
</gene>
<feature type="domain" description="AB hydrolase-1" evidence="1">
    <location>
        <begin position="21"/>
        <end position="124"/>
    </location>
</feature>
<dbReference type="EMBL" id="KL584862">
    <property type="protein sequence ID" value="KEQ57996.1"/>
    <property type="molecule type" value="Genomic_DNA"/>
</dbReference>
<dbReference type="InterPro" id="IPR029058">
    <property type="entry name" value="AB_hydrolase_fold"/>
</dbReference>
<name>A0A074W617_AURM1</name>
<protein>
    <submittedName>
        <fullName evidence="2">Alpha/beta-hydrolase</fullName>
    </submittedName>
</protein>
<evidence type="ECO:0000259" key="1">
    <source>
        <dbReference type="Pfam" id="PF00561"/>
    </source>
</evidence>
<sequence>MPILNVQGANLHYEILGSGQPLLLITGAGGNGSAWHPAAQHLSQHYTTICYDRRNHSASTITGPQDYSNRLNTDAFDAACLIKHFSSSGKAIVVGNSSGAIVAMHLLLSHPDCVDMLVSHEPPAFGALPPEFRAKGEAVINHIYDRYRTSGPIAAMEEFTSSLFMGSESELICELMHPATSHEVRANCLFWFEFELRQYPCSDVDVPGLVKLKEKLVPAAGIDSGDGVGVAPIAAIAAATGRDILRLPGGHIGFMIQPQTWSEALAKGIQAY</sequence>
<dbReference type="HOGENOM" id="CLU_083329_0_0_1"/>
<dbReference type="AlphaFoldDB" id="A0A074W617"/>
<dbReference type="Pfam" id="PF00561">
    <property type="entry name" value="Abhydrolase_1"/>
    <property type="match status" value="1"/>
</dbReference>
<dbReference type="SUPFAM" id="SSF53474">
    <property type="entry name" value="alpha/beta-Hydrolases"/>
    <property type="match status" value="1"/>
</dbReference>
<keyword evidence="3" id="KW-1185">Reference proteome</keyword>
<dbReference type="PANTHER" id="PTHR43433">
    <property type="entry name" value="HYDROLASE, ALPHA/BETA FOLD FAMILY PROTEIN"/>
    <property type="match status" value="1"/>
</dbReference>
<reference evidence="2 3" key="1">
    <citation type="journal article" date="2014" name="BMC Genomics">
        <title>Genome sequencing of four Aureobasidium pullulans varieties: biotechnological potential, stress tolerance, and description of new species.</title>
        <authorList>
            <person name="Gostin Ar C."/>
            <person name="Ohm R.A."/>
            <person name="Kogej T."/>
            <person name="Sonjak S."/>
            <person name="Turk M."/>
            <person name="Zajc J."/>
            <person name="Zalar P."/>
            <person name="Grube M."/>
            <person name="Sun H."/>
            <person name="Han J."/>
            <person name="Sharma A."/>
            <person name="Chiniquy J."/>
            <person name="Ngan C.Y."/>
            <person name="Lipzen A."/>
            <person name="Barry K."/>
            <person name="Grigoriev I.V."/>
            <person name="Gunde-Cimerman N."/>
        </authorList>
    </citation>
    <scope>NUCLEOTIDE SEQUENCE [LARGE SCALE GENOMIC DNA]</scope>
    <source>
        <strain evidence="2 3">CBS 110374</strain>
    </source>
</reference>
<dbReference type="GO" id="GO:0004806">
    <property type="term" value="F:triacylglycerol lipase activity"/>
    <property type="evidence" value="ECO:0007669"/>
    <property type="project" value="TreeGrafter"/>
</dbReference>